<evidence type="ECO:0000313" key="2">
    <source>
        <dbReference type="EMBL" id="KAL1882750.1"/>
    </source>
</evidence>
<gene>
    <name evidence="2" type="ORF">VTK73DRAFT_875</name>
</gene>
<dbReference type="SUPFAM" id="SSF53474">
    <property type="entry name" value="alpha/beta-Hydrolases"/>
    <property type="match status" value="1"/>
</dbReference>
<dbReference type="InterPro" id="IPR029058">
    <property type="entry name" value="AB_hydrolase_fold"/>
</dbReference>
<accession>A0ABR3Y486</accession>
<name>A0ABR3Y486_9PEZI</name>
<dbReference type="Gene3D" id="3.40.50.1820">
    <property type="entry name" value="alpha/beta hydrolase"/>
    <property type="match status" value="1"/>
</dbReference>
<sequence>MATSEACARIPPVSSDYKPIGRYDTVAGFKTYITGSEDAKRAIIDVYDVFGVTPQTLQGADRLAAQTNSLVLVPDFFRGRAAQHDWFPADTPEKREALTRLVNEVANNGVVNDAIAVRAEIARRWPAVDDHVGIFGLCFGGKIAVLATGEGNVGPGRKFNVSGAAHPGRLDAKDAEVLTVPHICLASKDEPADVVAHIKEILSKPGKVGHVETYDTFHGWMGARADLNVEAQRNEYARGYDQVAEFFNKYL</sequence>
<keyword evidence="3" id="KW-1185">Reference proteome</keyword>
<feature type="domain" description="Dienelactone hydrolase" evidence="1">
    <location>
        <begin position="29"/>
        <end position="251"/>
    </location>
</feature>
<dbReference type="PANTHER" id="PTHR47668:SF1">
    <property type="entry name" value="DIENELACTONE HYDROLASE DOMAIN-CONTAINING PROTEIN-RELATED"/>
    <property type="match status" value="1"/>
</dbReference>
<dbReference type="PANTHER" id="PTHR47668">
    <property type="entry name" value="DIENELACTONE HYDROLASE FAMILY PROTEIN (AFU_ORTHOLOGUE AFUA_6G01940)"/>
    <property type="match status" value="1"/>
</dbReference>
<reference evidence="2 3" key="1">
    <citation type="journal article" date="2024" name="Commun. Biol.">
        <title>Comparative genomic analysis of thermophilic fungi reveals convergent evolutionary adaptations and gene losses.</title>
        <authorList>
            <person name="Steindorff A.S."/>
            <person name="Aguilar-Pontes M.V."/>
            <person name="Robinson A.J."/>
            <person name="Andreopoulos B."/>
            <person name="LaButti K."/>
            <person name="Kuo A."/>
            <person name="Mondo S."/>
            <person name="Riley R."/>
            <person name="Otillar R."/>
            <person name="Haridas S."/>
            <person name="Lipzen A."/>
            <person name="Grimwood J."/>
            <person name="Schmutz J."/>
            <person name="Clum A."/>
            <person name="Reid I.D."/>
            <person name="Moisan M.C."/>
            <person name="Butler G."/>
            <person name="Nguyen T.T.M."/>
            <person name="Dewar K."/>
            <person name="Conant G."/>
            <person name="Drula E."/>
            <person name="Henrissat B."/>
            <person name="Hansel C."/>
            <person name="Singer S."/>
            <person name="Hutchinson M.I."/>
            <person name="de Vries R.P."/>
            <person name="Natvig D.O."/>
            <person name="Powell A.J."/>
            <person name="Tsang A."/>
            <person name="Grigoriev I.V."/>
        </authorList>
    </citation>
    <scope>NUCLEOTIDE SEQUENCE [LARGE SCALE GENOMIC DNA]</scope>
    <source>
        <strain evidence="2 3">ATCC 24622</strain>
    </source>
</reference>
<evidence type="ECO:0000259" key="1">
    <source>
        <dbReference type="Pfam" id="PF01738"/>
    </source>
</evidence>
<dbReference type="EMBL" id="JAZHXJ010000012">
    <property type="protein sequence ID" value="KAL1882750.1"/>
    <property type="molecule type" value="Genomic_DNA"/>
</dbReference>
<organism evidence="2 3">
    <name type="scientific">Phialemonium thermophilum</name>
    <dbReference type="NCBI Taxonomy" id="223376"/>
    <lineage>
        <taxon>Eukaryota</taxon>
        <taxon>Fungi</taxon>
        <taxon>Dikarya</taxon>
        <taxon>Ascomycota</taxon>
        <taxon>Pezizomycotina</taxon>
        <taxon>Sordariomycetes</taxon>
        <taxon>Sordariomycetidae</taxon>
        <taxon>Cephalothecales</taxon>
        <taxon>Cephalothecaceae</taxon>
        <taxon>Phialemonium</taxon>
    </lineage>
</organism>
<comment type="caution">
    <text evidence="2">The sequence shown here is derived from an EMBL/GenBank/DDBJ whole genome shotgun (WGS) entry which is preliminary data.</text>
</comment>
<dbReference type="Proteomes" id="UP001586593">
    <property type="component" value="Unassembled WGS sequence"/>
</dbReference>
<dbReference type="Pfam" id="PF01738">
    <property type="entry name" value="DLH"/>
    <property type="match status" value="1"/>
</dbReference>
<proteinExistence type="predicted"/>
<evidence type="ECO:0000313" key="3">
    <source>
        <dbReference type="Proteomes" id="UP001586593"/>
    </source>
</evidence>
<dbReference type="InterPro" id="IPR002925">
    <property type="entry name" value="Dienelactn_hydro"/>
</dbReference>
<protein>
    <recommendedName>
        <fullName evidence="1">Dienelactone hydrolase domain-containing protein</fullName>
    </recommendedName>
</protein>